<keyword evidence="2" id="KW-1133">Transmembrane helix</keyword>
<proteinExistence type="predicted"/>
<evidence type="ECO:0000256" key="1">
    <source>
        <dbReference type="SAM" id="MobiDB-lite"/>
    </source>
</evidence>
<feature type="transmembrane region" description="Helical" evidence="2">
    <location>
        <begin position="66"/>
        <end position="90"/>
    </location>
</feature>
<comment type="caution">
    <text evidence="3">The sequence shown here is derived from an EMBL/GenBank/DDBJ whole genome shotgun (WGS) entry which is preliminary data.</text>
</comment>
<keyword evidence="2" id="KW-0472">Membrane</keyword>
<keyword evidence="2" id="KW-0812">Transmembrane</keyword>
<name>A0AAE0EM70_9CHLO</name>
<sequence>MLRSEHELFEHQYYERTLDLSIKELEVERSNFSITMSVAALIAGFASSIIVGPLTIDIGPLMLKVGVYLCTVLCIACECYSILVAAICMIRGPDLAYRGASRKSVQKAVDAMVAERPLVFWSFIAGLMLFFLAAIGLVWVKLGVEGNELRSWVAATVLSVLVACIMVLYTQTLMRLMLDTFNDEPDEDVDVQGMPGQSAVPGQGPGSQFQSANQFSYRPPVVSHHRNPSVDNRPPPRPSTGPASNDGAKQVVKEVVFNR</sequence>
<dbReference type="InterPro" id="IPR038350">
    <property type="entry name" value="Orai_sf"/>
</dbReference>
<dbReference type="Proteomes" id="UP001190700">
    <property type="component" value="Unassembled WGS sequence"/>
</dbReference>
<dbReference type="Gene3D" id="1.20.140.140">
    <property type="entry name" value="Calcium release-activated calcium channel protein Orai"/>
    <property type="match status" value="1"/>
</dbReference>
<organism evidence="3 4">
    <name type="scientific">Cymbomonas tetramitiformis</name>
    <dbReference type="NCBI Taxonomy" id="36881"/>
    <lineage>
        <taxon>Eukaryota</taxon>
        <taxon>Viridiplantae</taxon>
        <taxon>Chlorophyta</taxon>
        <taxon>Pyramimonadophyceae</taxon>
        <taxon>Pyramimonadales</taxon>
        <taxon>Pyramimonadaceae</taxon>
        <taxon>Cymbomonas</taxon>
    </lineage>
</organism>
<accession>A0AAE0EM70</accession>
<keyword evidence="4" id="KW-1185">Reference proteome</keyword>
<feature type="transmembrane region" description="Helical" evidence="2">
    <location>
        <begin position="152"/>
        <end position="169"/>
    </location>
</feature>
<dbReference type="EMBL" id="LGRX02035658">
    <property type="protein sequence ID" value="KAK3233648.1"/>
    <property type="molecule type" value="Genomic_DNA"/>
</dbReference>
<feature type="transmembrane region" description="Helical" evidence="2">
    <location>
        <begin position="118"/>
        <end position="140"/>
    </location>
</feature>
<reference evidence="3 4" key="1">
    <citation type="journal article" date="2015" name="Genome Biol. Evol.">
        <title>Comparative Genomics of a Bacterivorous Green Alga Reveals Evolutionary Causalities and Consequences of Phago-Mixotrophic Mode of Nutrition.</title>
        <authorList>
            <person name="Burns J.A."/>
            <person name="Paasch A."/>
            <person name="Narechania A."/>
            <person name="Kim E."/>
        </authorList>
    </citation>
    <scope>NUCLEOTIDE SEQUENCE [LARGE SCALE GENOMIC DNA]</scope>
    <source>
        <strain evidence="3 4">PLY_AMNH</strain>
    </source>
</reference>
<feature type="compositionally biased region" description="Polar residues" evidence="1">
    <location>
        <begin position="206"/>
        <end position="216"/>
    </location>
</feature>
<feature type="region of interest" description="Disordered" evidence="1">
    <location>
        <begin position="187"/>
        <end position="250"/>
    </location>
</feature>
<feature type="transmembrane region" description="Helical" evidence="2">
    <location>
        <begin position="32"/>
        <end position="54"/>
    </location>
</feature>
<protein>
    <submittedName>
        <fullName evidence="3">Uncharacterized protein</fullName>
    </submittedName>
</protein>
<evidence type="ECO:0000256" key="2">
    <source>
        <dbReference type="SAM" id="Phobius"/>
    </source>
</evidence>
<evidence type="ECO:0000313" key="3">
    <source>
        <dbReference type="EMBL" id="KAK3233648.1"/>
    </source>
</evidence>
<evidence type="ECO:0000313" key="4">
    <source>
        <dbReference type="Proteomes" id="UP001190700"/>
    </source>
</evidence>
<gene>
    <name evidence="3" type="ORF">CYMTET_56074</name>
</gene>
<dbReference type="AlphaFoldDB" id="A0AAE0EM70"/>